<dbReference type="GO" id="GO:0046718">
    <property type="term" value="P:symbiont entry into host cell"/>
    <property type="evidence" value="ECO:0007669"/>
    <property type="project" value="UniProtKB-KW"/>
</dbReference>
<keyword evidence="7" id="KW-1232">Capsid decoration protein</keyword>
<evidence type="ECO:0000256" key="7">
    <source>
        <dbReference type="ARBA" id="ARBA00023093"/>
    </source>
</evidence>
<dbReference type="Pfam" id="PF03955">
    <property type="entry name" value="Adeno_PIX"/>
    <property type="match status" value="1"/>
</dbReference>
<keyword evidence="8" id="KW-1160">Virus entry into host cell</keyword>
<proteinExistence type="inferred from homology"/>
<keyword evidence="4" id="KW-0945">Host-virus interaction</keyword>
<evidence type="ECO:0000256" key="5">
    <source>
        <dbReference type="ARBA" id="ARBA00022844"/>
    </source>
</evidence>
<organism evidence="11 12">
    <name type="scientific">Mastadenovirus porcusquartum</name>
    <dbReference type="NCBI Taxonomy" id="3241439"/>
    <lineage>
        <taxon>Viruses</taxon>
        <taxon>Varidnaviria</taxon>
        <taxon>Bamfordvirae</taxon>
        <taxon>Preplasmiviricota</taxon>
        <taxon>Polisuviricotina</taxon>
        <taxon>Pharingeaviricetes</taxon>
        <taxon>Rowavirales</taxon>
        <taxon>Adenoviridae</taxon>
        <taxon>Mastadenovirus</taxon>
    </lineage>
</organism>
<dbReference type="GO" id="GO:0098021">
    <property type="term" value="C:viral capsid, decoration"/>
    <property type="evidence" value="ECO:0007669"/>
    <property type="project" value="UniProtKB-KW"/>
</dbReference>
<dbReference type="GO" id="GO:0031423">
    <property type="term" value="F:hexon binding"/>
    <property type="evidence" value="ECO:0007669"/>
    <property type="project" value="InterPro"/>
</dbReference>
<keyword evidence="3" id="KW-1048">Host nucleus</keyword>
<reference evidence="12 13" key="1">
    <citation type="submission" date="2019-09" db="EMBL/GenBank/DDBJ databases">
        <title>Genome sequence of porcine adenovirus 4 strain Kasza: fibre comparable to that of strain NADC-1, including a longer RGD-containing and a galectin domains.</title>
        <authorList>
            <person name="Papp T."/>
            <person name="Custers J."/>
            <person name="Harrach B."/>
        </authorList>
    </citation>
    <scope>NUCLEOTIDE SEQUENCE [LARGE SCALE GENOMIC DNA]</scope>
    <source>
        <strain evidence="10 13">Kasza_vL</strain>
        <strain evidence="11 12">Kasza_vS</strain>
    </source>
</reference>
<dbReference type="EMBL" id="MN411633">
    <property type="protein sequence ID" value="QNQ79240.1"/>
    <property type="molecule type" value="Genomic_DNA"/>
</dbReference>
<keyword evidence="6 9" id="KW-0175">Coiled coil</keyword>
<evidence type="ECO:0000313" key="10">
    <source>
        <dbReference type="EMBL" id="QNQ79205.1"/>
    </source>
</evidence>
<sequence>MESVVGRIHVNHPTVRLSPWAGVRQNVTGSDINGQPVQPSNCISTVCTSLPEVLVNPVSAFEALELRQRHLRERLEALLQTVQLIKTRLGEVENKVPVAEDGVQENEQAA</sequence>
<evidence type="ECO:0000313" key="11">
    <source>
        <dbReference type="EMBL" id="QNQ79240.1"/>
    </source>
</evidence>
<evidence type="ECO:0000313" key="12">
    <source>
        <dbReference type="Proteomes" id="UP000516357"/>
    </source>
</evidence>
<name>A0A7H0S566_9ADEN</name>
<evidence type="ECO:0000256" key="4">
    <source>
        <dbReference type="ARBA" id="ARBA00022581"/>
    </source>
</evidence>
<evidence type="ECO:0000256" key="2">
    <source>
        <dbReference type="ARBA" id="ARBA00022561"/>
    </source>
</evidence>
<accession>A0A7H0S566</accession>
<evidence type="ECO:0000256" key="9">
    <source>
        <dbReference type="SAM" id="Coils"/>
    </source>
</evidence>
<feature type="coiled-coil region" evidence="9">
    <location>
        <begin position="61"/>
        <end position="95"/>
    </location>
</feature>
<protein>
    <submittedName>
        <fullName evidence="11">Hexon associated protein IX</fullName>
    </submittedName>
</protein>
<evidence type="ECO:0000256" key="3">
    <source>
        <dbReference type="ARBA" id="ARBA00022562"/>
    </source>
</evidence>
<evidence type="ECO:0000256" key="1">
    <source>
        <dbReference type="ARBA" id="ARBA00010950"/>
    </source>
</evidence>
<comment type="similarity">
    <text evidence="1">Belongs to the adenoviridae hexon-interlacing protein family.</text>
</comment>
<evidence type="ECO:0000256" key="6">
    <source>
        <dbReference type="ARBA" id="ARBA00023054"/>
    </source>
</evidence>
<dbReference type="Proteomes" id="UP000516357">
    <property type="component" value="Segment"/>
</dbReference>
<keyword evidence="5" id="KW-0946">Virion</keyword>
<evidence type="ECO:0000256" key="8">
    <source>
        <dbReference type="ARBA" id="ARBA00023296"/>
    </source>
</evidence>
<evidence type="ECO:0000313" key="13">
    <source>
        <dbReference type="Proteomes" id="UP000516443"/>
    </source>
</evidence>
<keyword evidence="2" id="KW-0167">Capsid protein</keyword>
<dbReference type="EMBL" id="MN411632">
    <property type="protein sequence ID" value="QNQ79205.1"/>
    <property type="molecule type" value="Genomic_DNA"/>
</dbReference>
<dbReference type="InterPro" id="IPR005641">
    <property type="entry name" value="Hexon_assoc_IX"/>
</dbReference>
<dbReference type="Proteomes" id="UP000516443">
    <property type="component" value="Segment"/>
</dbReference>